<gene>
    <name evidence="1" type="ORF">ACFOWX_09670</name>
</gene>
<keyword evidence="2" id="KW-1185">Reference proteome</keyword>
<evidence type="ECO:0000313" key="2">
    <source>
        <dbReference type="Proteomes" id="UP001595887"/>
    </source>
</evidence>
<dbReference type="EMBL" id="JBHSDH010000013">
    <property type="protein sequence ID" value="MFC4292679.1"/>
    <property type="molecule type" value="Genomic_DNA"/>
</dbReference>
<organism evidence="1 2">
    <name type="scientific">Sphingorhabdus arenilitoris</name>
    <dbReference type="NCBI Taxonomy" id="1490041"/>
    <lineage>
        <taxon>Bacteria</taxon>
        <taxon>Pseudomonadati</taxon>
        <taxon>Pseudomonadota</taxon>
        <taxon>Alphaproteobacteria</taxon>
        <taxon>Sphingomonadales</taxon>
        <taxon>Sphingomonadaceae</taxon>
        <taxon>Sphingorhabdus</taxon>
    </lineage>
</organism>
<reference evidence="2" key="1">
    <citation type="journal article" date="2019" name="Int. J. Syst. Evol. Microbiol.">
        <title>The Global Catalogue of Microorganisms (GCM) 10K type strain sequencing project: providing services to taxonomists for standard genome sequencing and annotation.</title>
        <authorList>
            <consortium name="The Broad Institute Genomics Platform"/>
            <consortium name="The Broad Institute Genome Sequencing Center for Infectious Disease"/>
            <person name="Wu L."/>
            <person name="Ma J."/>
        </authorList>
    </citation>
    <scope>NUCLEOTIDE SEQUENCE [LARGE SCALE GENOMIC DNA]</scope>
    <source>
        <strain evidence="2">CECT 8531</strain>
    </source>
</reference>
<dbReference type="Proteomes" id="UP001595887">
    <property type="component" value="Unassembled WGS sequence"/>
</dbReference>
<sequence>MTKVKVETKRFDPADYVRSDEEAALYISDALAGGDPSEVAAAIGTVARARGASGLARATGISRAALYKGLSAEGNPTLATVLAVLKELGMTLKVEPEGRAA</sequence>
<dbReference type="NCBIfam" id="TIGR02684">
    <property type="entry name" value="dnstrm_HI1420"/>
    <property type="match status" value="1"/>
</dbReference>
<dbReference type="RefSeq" id="WP_381423566.1">
    <property type="nucleotide sequence ID" value="NZ_JBHSDH010000013.1"/>
</dbReference>
<name>A0ABV8RJ14_9SPHN</name>
<evidence type="ECO:0000313" key="1">
    <source>
        <dbReference type="EMBL" id="MFC4292679.1"/>
    </source>
</evidence>
<dbReference type="SUPFAM" id="SSF47413">
    <property type="entry name" value="lambda repressor-like DNA-binding domains"/>
    <property type="match status" value="1"/>
</dbReference>
<proteinExistence type="predicted"/>
<dbReference type="PANTHER" id="PTHR40275">
    <property type="entry name" value="SSL7038 PROTEIN"/>
    <property type="match status" value="1"/>
</dbReference>
<comment type="caution">
    <text evidence="1">The sequence shown here is derived from an EMBL/GenBank/DDBJ whole genome shotgun (WGS) entry which is preliminary data.</text>
</comment>
<dbReference type="Pfam" id="PF21716">
    <property type="entry name" value="dnstrm_HI1420"/>
    <property type="match status" value="1"/>
</dbReference>
<dbReference type="InterPro" id="IPR010982">
    <property type="entry name" value="Lambda_DNA-bd_dom_sf"/>
</dbReference>
<dbReference type="InterPro" id="IPR014057">
    <property type="entry name" value="HI1420"/>
</dbReference>
<dbReference type="PANTHER" id="PTHR40275:SF1">
    <property type="entry name" value="SSL7038 PROTEIN"/>
    <property type="match status" value="1"/>
</dbReference>
<accession>A0ABV8RJ14</accession>
<protein>
    <submittedName>
        <fullName evidence="1">Addiction module antidote protein</fullName>
    </submittedName>
</protein>